<dbReference type="EMBL" id="KX349301">
    <property type="protein sequence ID" value="AOO13818.1"/>
    <property type="molecule type" value="Genomic_DNA"/>
</dbReference>
<dbReference type="Proteomes" id="UP000225271">
    <property type="component" value="Segment"/>
</dbReference>
<sequence>MDYTNTVQSLPIYEKWESSKQSIWEGSKFQSFRNIPSPKSKGSQGEKLVQQFMEHFGHKVTKPQNTDHDRIIDGYKTEIKLSTTWNETLSNWTWQQIRDQDYDRLIFVGINPNGISLWWATKSDIKKYILGRDGCRQHAGKDGGQELYWIQGSSGEQWFREMSTW</sequence>
<dbReference type="Proteomes" id="UP000223981">
    <property type="component" value="Segment"/>
</dbReference>
<proteinExistence type="predicted"/>
<dbReference type="Proteomes" id="UP000223288">
    <property type="component" value="Segment"/>
</dbReference>
<dbReference type="EMBL" id="KX349300">
    <property type="protein sequence ID" value="AOO13602.1"/>
    <property type="molecule type" value="Genomic_DNA"/>
</dbReference>
<accession>A0A1D7SLG0</accession>
<organism evidence="4 8">
    <name type="scientific">Cyanophage S-RIM14</name>
    <dbReference type="NCBI Taxonomy" id="1278423"/>
    <lineage>
        <taxon>Viruses</taxon>
        <taxon>Duplodnaviria</taxon>
        <taxon>Heunggongvirae</taxon>
        <taxon>Uroviricota</taxon>
        <taxon>Caudoviricetes</taxon>
        <taxon>Pantevenvirales</taxon>
        <taxon>Kyanoviridae</taxon>
        <taxon>Ahtivirus</taxon>
        <taxon>Ahtivirus sagseatwo</taxon>
    </lineage>
</organism>
<dbReference type="EMBL" id="KX349305">
    <property type="protein sequence ID" value="AOO14686.1"/>
    <property type="molecule type" value="Genomic_DNA"/>
</dbReference>
<dbReference type="EMBL" id="KX349304">
    <property type="protein sequence ID" value="AOO14470.1"/>
    <property type="molecule type" value="Genomic_DNA"/>
</dbReference>
<evidence type="ECO:0000313" key="8">
    <source>
        <dbReference type="Proteomes" id="UP000223576"/>
    </source>
</evidence>
<dbReference type="EMBL" id="KX349302">
    <property type="protein sequence ID" value="AOO14034.1"/>
    <property type="molecule type" value="Genomic_DNA"/>
</dbReference>
<protein>
    <submittedName>
        <fullName evidence="4">Uncharacterized protein</fullName>
    </submittedName>
</protein>
<reference evidence="7 8" key="1">
    <citation type="journal article" date="2016" name="Environ. Microbiol.">
        <title>Genomic diversification of marine cyanophages into stable ecotypes.</title>
        <authorList>
            <person name="Marston M.F."/>
            <person name="Martiny J.B."/>
        </authorList>
    </citation>
    <scope>NUCLEOTIDE SEQUENCE [LARGE SCALE GENOMIC DNA]</scope>
    <source>
        <strain evidence="1">Np_11_1211</strain>
        <strain evidence="2">Np_45_0711</strain>
        <strain evidence="3">RW_03_0110</strain>
        <strain evidence="4">Sn_18_0910</strain>
        <strain evidence="5">Sn_23_0910</strain>
        <strain evidence="6">W1_23_0910</strain>
    </source>
</reference>
<name>A0A1D7SLG0_9CAUD</name>
<dbReference type="EMBL" id="KX349306">
    <property type="protein sequence ID" value="AOO14902.1"/>
    <property type="molecule type" value="Genomic_DNA"/>
</dbReference>
<evidence type="ECO:0000313" key="7">
    <source>
        <dbReference type="Proteomes" id="UP000223288"/>
    </source>
</evidence>
<evidence type="ECO:0000313" key="4">
    <source>
        <dbReference type="EMBL" id="AOO14470.1"/>
    </source>
</evidence>
<gene>
    <name evidence="1" type="ORF">Np111211_056</name>
    <name evidence="2" type="ORF">Np450711_056</name>
    <name evidence="3" type="ORF">RW030110_056</name>
    <name evidence="4" type="ORF">Sn180910_056</name>
    <name evidence="5" type="ORF">Sn230910_056</name>
    <name evidence="6" type="ORF">W1230910_056</name>
</gene>
<evidence type="ECO:0000313" key="2">
    <source>
        <dbReference type="EMBL" id="AOO13818.1"/>
    </source>
</evidence>
<evidence type="ECO:0000313" key="5">
    <source>
        <dbReference type="EMBL" id="AOO14686.1"/>
    </source>
</evidence>
<dbReference type="Proteomes" id="UP000223576">
    <property type="component" value="Segment"/>
</dbReference>
<dbReference type="Proteomes" id="UP000224953">
    <property type="component" value="Genome"/>
</dbReference>
<evidence type="ECO:0000313" key="6">
    <source>
        <dbReference type="EMBL" id="AOO14902.1"/>
    </source>
</evidence>
<evidence type="ECO:0000313" key="1">
    <source>
        <dbReference type="EMBL" id="AOO13602.1"/>
    </source>
</evidence>
<dbReference type="Proteomes" id="UP000224257">
    <property type="component" value="Segment"/>
</dbReference>
<evidence type="ECO:0000313" key="3">
    <source>
        <dbReference type="EMBL" id="AOO14034.1"/>
    </source>
</evidence>